<gene>
    <name evidence="1" type="ORF">METZ01_LOCUS511994</name>
</gene>
<protein>
    <submittedName>
        <fullName evidence="1">Uncharacterized protein</fullName>
    </submittedName>
</protein>
<dbReference type="EMBL" id="UINC01228005">
    <property type="protein sequence ID" value="SVE59140.1"/>
    <property type="molecule type" value="Genomic_DNA"/>
</dbReference>
<name>A0A383ES53_9ZZZZ</name>
<reference evidence="1" key="1">
    <citation type="submission" date="2018-05" db="EMBL/GenBank/DDBJ databases">
        <authorList>
            <person name="Lanie J.A."/>
            <person name="Ng W.-L."/>
            <person name="Kazmierczak K.M."/>
            <person name="Andrzejewski T.M."/>
            <person name="Davidsen T.M."/>
            <person name="Wayne K.J."/>
            <person name="Tettelin H."/>
            <person name="Glass J.I."/>
            <person name="Rusch D."/>
            <person name="Podicherti R."/>
            <person name="Tsui H.-C.T."/>
            <person name="Winkler M.E."/>
        </authorList>
    </citation>
    <scope>NUCLEOTIDE SEQUENCE</scope>
</reference>
<feature type="non-terminal residue" evidence="1">
    <location>
        <position position="144"/>
    </location>
</feature>
<dbReference type="AlphaFoldDB" id="A0A383ES53"/>
<evidence type="ECO:0000313" key="1">
    <source>
        <dbReference type="EMBL" id="SVE59140.1"/>
    </source>
</evidence>
<organism evidence="1">
    <name type="scientific">marine metagenome</name>
    <dbReference type="NCBI Taxonomy" id="408172"/>
    <lineage>
        <taxon>unclassified sequences</taxon>
        <taxon>metagenomes</taxon>
        <taxon>ecological metagenomes</taxon>
    </lineage>
</organism>
<accession>A0A383ES53</accession>
<proteinExistence type="predicted"/>
<sequence>MRNTMKLKVIGVLLASIAVAACVEHRPIRNGLLDESTYLNKHELTGDGWLYKVTAVKASSPNVLGDLIWPGLESDLAYVKLRFGENSLQVLDGRHLMQDDPDNPNDDLATTTDRVMIEFAGNNVDIKLRESLDGERTNYLEENT</sequence>
<dbReference type="PROSITE" id="PS51257">
    <property type="entry name" value="PROKAR_LIPOPROTEIN"/>
    <property type="match status" value="1"/>
</dbReference>